<dbReference type="CDD" id="cd04697">
    <property type="entry name" value="NUDIX_Hydrolase"/>
    <property type="match status" value="1"/>
</dbReference>
<dbReference type="PROSITE" id="PS00893">
    <property type="entry name" value="NUDIX_BOX"/>
    <property type="match status" value="1"/>
</dbReference>
<keyword evidence="5" id="KW-0460">Magnesium</keyword>
<proteinExistence type="inferred from homology"/>
<evidence type="ECO:0000259" key="6">
    <source>
        <dbReference type="PROSITE" id="PS51462"/>
    </source>
</evidence>
<dbReference type="PANTHER" id="PTHR10885:SF0">
    <property type="entry name" value="ISOPENTENYL-DIPHOSPHATE DELTA-ISOMERASE"/>
    <property type="match status" value="1"/>
</dbReference>
<dbReference type="PIRSF" id="PIRSF017340">
    <property type="entry name" value="Nudix_hydro"/>
    <property type="match status" value="1"/>
</dbReference>
<evidence type="ECO:0000313" key="7">
    <source>
        <dbReference type="EMBL" id="MFD1889130.1"/>
    </source>
</evidence>
<evidence type="ECO:0000256" key="2">
    <source>
        <dbReference type="ARBA" id="ARBA00005582"/>
    </source>
</evidence>
<dbReference type="InterPro" id="IPR015797">
    <property type="entry name" value="NUDIX_hydrolase-like_dom_sf"/>
</dbReference>
<dbReference type="Pfam" id="PF00293">
    <property type="entry name" value="NUDIX"/>
    <property type="match status" value="1"/>
</dbReference>
<evidence type="ECO:0000313" key="8">
    <source>
        <dbReference type="Proteomes" id="UP001597326"/>
    </source>
</evidence>
<name>A0ABW4RSW6_9ACTN</name>
<dbReference type="InterPro" id="IPR020084">
    <property type="entry name" value="NUDIX_hydrolase_CS"/>
</dbReference>
<comment type="caution">
    <text evidence="7">The sequence shown here is derived from an EMBL/GenBank/DDBJ whole genome shotgun (WGS) entry which is preliminary data.</text>
</comment>
<keyword evidence="3" id="KW-0479">Metal-binding</keyword>
<dbReference type="InterPro" id="IPR000086">
    <property type="entry name" value="NUDIX_hydrolase_dom"/>
</dbReference>
<evidence type="ECO:0000256" key="5">
    <source>
        <dbReference type="ARBA" id="ARBA00022842"/>
    </source>
</evidence>
<dbReference type="InterPro" id="IPR024195">
    <property type="entry name" value="NUDIX_hydrolase_YfcD_pred"/>
</dbReference>
<accession>A0ABW4RSW6</accession>
<evidence type="ECO:0000256" key="3">
    <source>
        <dbReference type="ARBA" id="ARBA00022723"/>
    </source>
</evidence>
<gene>
    <name evidence="7" type="ORF">ACFSCS_02885</name>
</gene>
<evidence type="ECO:0000256" key="4">
    <source>
        <dbReference type="ARBA" id="ARBA00022801"/>
    </source>
</evidence>
<feature type="domain" description="Nudix hydrolase" evidence="6">
    <location>
        <begin position="32"/>
        <end position="160"/>
    </location>
</feature>
<dbReference type="PROSITE" id="PS51462">
    <property type="entry name" value="NUDIX"/>
    <property type="match status" value="1"/>
</dbReference>
<protein>
    <submittedName>
        <fullName evidence="7">NUDIX hydrolase</fullName>
    </submittedName>
</protein>
<organism evidence="7 8">
    <name type="scientific">Luteococcus peritonei</name>
    <dbReference type="NCBI Taxonomy" id="88874"/>
    <lineage>
        <taxon>Bacteria</taxon>
        <taxon>Bacillati</taxon>
        <taxon>Actinomycetota</taxon>
        <taxon>Actinomycetes</taxon>
        <taxon>Propionibacteriales</taxon>
        <taxon>Propionibacteriaceae</taxon>
        <taxon>Luteococcus</taxon>
    </lineage>
</organism>
<comment type="similarity">
    <text evidence="2">Belongs to the Nudix hydrolase family.</text>
</comment>
<comment type="cofactor">
    <cofactor evidence="1">
        <name>Mg(2+)</name>
        <dbReference type="ChEBI" id="CHEBI:18420"/>
    </cofactor>
</comment>
<dbReference type="RefSeq" id="WP_343873939.1">
    <property type="nucleotide sequence ID" value="NZ_BAAAIX010000021.1"/>
</dbReference>
<dbReference type="EMBL" id="JBHUFZ010000007">
    <property type="protein sequence ID" value="MFD1889130.1"/>
    <property type="molecule type" value="Genomic_DNA"/>
</dbReference>
<dbReference type="Gene3D" id="3.90.79.10">
    <property type="entry name" value="Nucleoside Triphosphate Pyrophosphohydrolase"/>
    <property type="match status" value="1"/>
</dbReference>
<reference evidence="8" key="1">
    <citation type="journal article" date="2019" name="Int. J. Syst. Evol. Microbiol.">
        <title>The Global Catalogue of Microorganisms (GCM) 10K type strain sequencing project: providing services to taxonomists for standard genome sequencing and annotation.</title>
        <authorList>
            <consortium name="The Broad Institute Genomics Platform"/>
            <consortium name="The Broad Institute Genome Sequencing Center for Infectious Disease"/>
            <person name="Wu L."/>
            <person name="Ma J."/>
        </authorList>
    </citation>
    <scope>NUCLEOTIDE SEQUENCE [LARGE SCALE GENOMIC DNA]</scope>
    <source>
        <strain evidence="8">CAIM 431</strain>
    </source>
</reference>
<dbReference type="PANTHER" id="PTHR10885">
    <property type="entry name" value="ISOPENTENYL-DIPHOSPHATE DELTA-ISOMERASE"/>
    <property type="match status" value="1"/>
</dbReference>
<keyword evidence="4 7" id="KW-0378">Hydrolase</keyword>
<keyword evidence="8" id="KW-1185">Reference proteome</keyword>
<dbReference type="SUPFAM" id="SSF55811">
    <property type="entry name" value="Nudix"/>
    <property type="match status" value="1"/>
</dbReference>
<dbReference type="GO" id="GO:0016787">
    <property type="term" value="F:hydrolase activity"/>
    <property type="evidence" value="ECO:0007669"/>
    <property type="project" value="UniProtKB-KW"/>
</dbReference>
<dbReference type="Proteomes" id="UP001597326">
    <property type="component" value="Unassembled WGS sequence"/>
</dbReference>
<sequence length="169" mass="18757">MEDATEEMVALCDEQGRVVGAAPRSLMRARNLRHAATGIWVTNSAGQVYVHRRTTTKDVYPGYHDFAAGGVLDAGETPLACAERELAEELGISGVPLRFIGETDYADEHVDFHAWLYAVTWDGPIRHQPSEVAWGAWVEPEEIRRMIEDPTVPVMPDSVAVWQAMDLLP</sequence>
<evidence type="ECO:0000256" key="1">
    <source>
        <dbReference type="ARBA" id="ARBA00001946"/>
    </source>
</evidence>